<feature type="region of interest" description="Disordered" evidence="1">
    <location>
        <begin position="82"/>
        <end position="107"/>
    </location>
</feature>
<dbReference type="AlphaFoldDB" id="A0AAW1NYY2"/>
<feature type="compositionally biased region" description="Basic and acidic residues" evidence="1">
    <location>
        <begin position="197"/>
        <end position="208"/>
    </location>
</feature>
<comment type="caution">
    <text evidence="2">The sequence shown here is derived from an EMBL/GenBank/DDBJ whole genome shotgun (WGS) entry which is preliminary data.</text>
</comment>
<name>A0AAW1NYY2_9CHLO</name>
<evidence type="ECO:0000313" key="3">
    <source>
        <dbReference type="Proteomes" id="UP001465755"/>
    </source>
</evidence>
<gene>
    <name evidence="2" type="ORF">WJX73_009665</name>
</gene>
<evidence type="ECO:0000256" key="1">
    <source>
        <dbReference type="SAM" id="MobiDB-lite"/>
    </source>
</evidence>
<protein>
    <submittedName>
        <fullName evidence="2">Uncharacterized protein</fullName>
    </submittedName>
</protein>
<feature type="compositionally biased region" description="Low complexity" evidence="1">
    <location>
        <begin position="423"/>
        <end position="440"/>
    </location>
</feature>
<organism evidence="2 3">
    <name type="scientific">Symbiochloris irregularis</name>
    <dbReference type="NCBI Taxonomy" id="706552"/>
    <lineage>
        <taxon>Eukaryota</taxon>
        <taxon>Viridiplantae</taxon>
        <taxon>Chlorophyta</taxon>
        <taxon>core chlorophytes</taxon>
        <taxon>Trebouxiophyceae</taxon>
        <taxon>Trebouxiales</taxon>
        <taxon>Trebouxiaceae</taxon>
        <taxon>Symbiochloris</taxon>
    </lineage>
</organism>
<dbReference type="Proteomes" id="UP001465755">
    <property type="component" value="Unassembled WGS sequence"/>
</dbReference>
<feature type="compositionally biased region" description="Basic and acidic residues" evidence="1">
    <location>
        <begin position="173"/>
        <end position="187"/>
    </location>
</feature>
<accession>A0AAW1NYY2</accession>
<feature type="region of interest" description="Disordered" evidence="1">
    <location>
        <begin position="364"/>
        <end position="483"/>
    </location>
</feature>
<keyword evidence="3" id="KW-1185">Reference proteome</keyword>
<evidence type="ECO:0000313" key="2">
    <source>
        <dbReference type="EMBL" id="KAK9802761.1"/>
    </source>
</evidence>
<feature type="compositionally biased region" description="Gly residues" evidence="1">
    <location>
        <begin position="459"/>
        <end position="474"/>
    </location>
</feature>
<dbReference type="EMBL" id="JALJOQ010000068">
    <property type="protein sequence ID" value="KAK9802761.1"/>
    <property type="molecule type" value="Genomic_DNA"/>
</dbReference>
<sequence>MKTARPNTCLTQPFQGQGAPFSWGSLLRSRIVAAATGLPLSVRPKAGRASVLIADWSKVKICARLPLRQHFQQILLESADAAAPRPSKAGSQSTTQAPPAEAARPLKVKIKFGKRKEAEAEAPSAAQQALQDLERIRNVAYAEALPESLPAQWDMPPPAAHPAQRKAASSPTADREAPPPAVERRPSSETARSSGSAERDLPDGKRSDQPSASPAVVAPQAAYLDLFLAMASEDVTMGKSAEAHHSLGRANKHKGDMLREARSEGGGKEVEEALSYAKAGVCFMRHAYMMEGQYTGSASKTVPLMDQNAAWLQRACVDQGSSQDPVRKLVRFLLDRLSAVAQLRAAWVARRSLEEECVRLRTMQHHQRGSVAGGASLTPGHSRPPSPAPAQQRGPLGGPQASGSSSGDKVPRTKLPPGGTGGTHPLAPSPSSNNSTNSAADAQGLGVNPSQGSLSGARGASGGHHQGGARGTGGTVPADKAPPGAMLASRMRGTLQASERLKLSSSQLMAMAASLTDPHGRRAIGALLLVGMDGLGGELRMSVAAAANALDAICSFSKERSA</sequence>
<proteinExistence type="predicted"/>
<reference evidence="2 3" key="1">
    <citation type="journal article" date="2024" name="Nat. Commun.">
        <title>Phylogenomics reveals the evolutionary origins of lichenization in chlorophyte algae.</title>
        <authorList>
            <person name="Puginier C."/>
            <person name="Libourel C."/>
            <person name="Otte J."/>
            <person name="Skaloud P."/>
            <person name="Haon M."/>
            <person name="Grisel S."/>
            <person name="Petersen M."/>
            <person name="Berrin J.G."/>
            <person name="Delaux P.M."/>
            <person name="Dal Grande F."/>
            <person name="Keller J."/>
        </authorList>
    </citation>
    <scope>NUCLEOTIDE SEQUENCE [LARGE SCALE GENOMIC DNA]</scope>
    <source>
        <strain evidence="2 3">SAG 2036</strain>
    </source>
</reference>
<feature type="region of interest" description="Disordered" evidence="1">
    <location>
        <begin position="150"/>
        <end position="215"/>
    </location>
</feature>